<keyword evidence="3 5" id="KW-0067">ATP-binding</keyword>
<evidence type="ECO:0000313" key="7">
    <source>
        <dbReference type="Proteomes" id="UP001597365"/>
    </source>
</evidence>
<gene>
    <name evidence="6" type="ORF">ACFSJS_09835</name>
</gene>
<proteinExistence type="inferred from homology"/>
<organism evidence="6 7">
    <name type="scientific">Streptomyces desertarenae</name>
    <dbReference type="NCBI Taxonomy" id="2666184"/>
    <lineage>
        <taxon>Bacteria</taxon>
        <taxon>Bacillati</taxon>
        <taxon>Actinomycetota</taxon>
        <taxon>Actinomycetes</taxon>
        <taxon>Kitasatosporales</taxon>
        <taxon>Streptomycetaceae</taxon>
        <taxon>Streptomyces</taxon>
    </lineage>
</organism>
<dbReference type="Proteomes" id="UP001597365">
    <property type="component" value="Unassembled WGS sequence"/>
</dbReference>
<evidence type="ECO:0000256" key="2">
    <source>
        <dbReference type="ARBA" id="ARBA00022741"/>
    </source>
</evidence>
<evidence type="ECO:0000256" key="3">
    <source>
        <dbReference type="ARBA" id="ARBA00022840"/>
    </source>
</evidence>
<dbReference type="InterPro" id="IPR006336">
    <property type="entry name" value="GCS2"/>
</dbReference>
<dbReference type="NCBIfam" id="NF010041">
    <property type="entry name" value="PRK13517.1-1"/>
    <property type="match status" value="1"/>
</dbReference>
<comment type="caution">
    <text evidence="6">The sequence shown here is derived from an EMBL/GenBank/DDBJ whole genome shotgun (WGS) entry which is preliminary data.</text>
</comment>
<dbReference type="RefSeq" id="WP_380898924.1">
    <property type="nucleotide sequence ID" value="NZ_JBHUFU010000004.1"/>
</dbReference>
<dbReference type="InterPro" id="IPR014746">
    <property type="entry name" value="Gln_synth/guanido_kin_cat_dom"/>
</dbReference>
<dbReference type="EC" id="6.3.2.2" evidence="5"/>
<dbReference type="NCBIfam" id="TIGR02050">
    <property type="entry name" value="gshA_cyan_rel"/>
    <property type="match status" value="1"/>
</dbReference>
<keyword evidence="7" id="KW-1185">Reference proteome</keyword>
<dbReference type="HAMAP" id="MF_01609">
    <property type="entry name" value="Glu_cys_ligase_2"/>
    <property type="match status" value="1"/>
</dbReference>
<keyword evidence="1 5" id="KW-0436">Ligase</keyword>
<dbReference type="Gene3D" id="3.30.590.20">
    <property type="match status" value="1"/>
</dbReference>
<dbReference type="EMBL" id="JBHUFU010000004">
    <property type="protein sequence ID" value="MFD1829964.1"/>
    <property type="molecule type" value="Genomic_DNA"/>
</dbReference>
<evidence type="ECO:0000313" key="6">
    <source>
        <dbReference type="EMBL" id="MFD1829964.1"/>
    </source>
</evidence>
<accession>A0ABW4PGV2</accession>
<comment type="similarity">
    <text evidence="5">Belongs to the glutamate--cysteine ligase type 2 family. YbdK subfamily.</text>
</comment>
<protein>
    <recommendedName>
        <fullName evidence="5">Putative glutamate--cysteine ligase 2</fullName>
        <ecNumber evidence="5">6.3.2.2</ecNumber>
    </recommendedName>
    <alternativeName>
        <fullName evidence="5">Gamma-glutamylcysteine synthetase 2</fullName>
        <shortName evidence="5">GCS 2</shortName>
        <shortName evidence="5">Gamma-GCS 2</shortName>
    </alternativeName>
</protein>
<dbReference type="InterPro" id="IPR011793">
    <property type="entry name" value="YbdK"/>
</dbReference>
<comment type="function">
    <text evidence="5">ATP-dependent carboxylate-amine ligase which exhibits weak glutamate--cysteine ligase activity.</text>
</comment>
<dbReference type="GO" id="GO:0004357">
    <property type="term" value="F:glutamate-cysteine ligase activity"/>
    <property type="evidence" value="ECO:0007669"/>
    <property type="project" value="UniProtKB-EC"/>
</dbReference>
<keyword evidence="2 5" id="KW-0547">Nucleotide-binding</keyword>
<evidence type="ECO:0000256" key="1">
    <source>
        <dbReference type="ARBA" id="ARBA00022598"/>
    </source>
</evidence>
<dbReference type="PANTHER" id="PTHR36510:SF1">
    <property type="entry name" value="GLUTAMATE--CYSTEINE LIGASE 2-RELATED"/>
    <property type="match status" value="1"/>
</dbReference>
<dbReference type="Pfam" id="PF04107">
    <property type="entry name" value="GCS2"/>
    <property type="match status" value="1"/>
</dbReference>
<sequence length="366" mass="39388">MTTMGVEEEYLLLDPDSGRPVPLAERVFAAAGLQPALGTGEVHPELLQVQVEIATPVCGTLEEVGGHLLRLRHALGGAAEEAGCRLAACGAAPFAPVVPSPVTDTPRYRALHVSAPRLVDEQLISGMHVHVAVPDRGTGVAVLNRLRPWLPVLVAMAANSPLWDGTDTGFASWRTVVFGRWPVSGPPPLFAGAADHDRRLRDLLATGVIRDLGQLYWQARLSERYPTVEVRAMDVQLRADDAVMLTGIVRALVVTALREEEAGLPLPVPPPELLAAAGWHAARHGMADTLLDPRTHRPRKAGDVVGGLMEHITPALEEAGDARQVDSLVHRLLQEGTAADRQRRLLRDGPDALLRLLATRTTASSW</sequence>
<evidence type="ECO:0000256" key="4">
    <source>
        <dbReference type="ARBA" id="ARBA00048819"/>
    </source>
</evidence>
<dbReference type="PANTHER" id="PTHR36510">
    <property type="entry name" value="GLUTAMATE--CYSTEINE LIGASE 2-RELATED"/>
    <property type="match status" value="1"/>
</dbReference>
<name>A0ABW4PGV2_9ACTN</name>
<evidence type="ECO:0000256" key="5">
    <source>
        <dbReference type="HAMAP-Rule" id="MF_01609"/>
    </source>
</evidence>
<comment type="catalytic activity">
    <reaction evidence="4 5">
        <text>L-cysteine + L-glutamate + ATP = gamma-L-glutamyl-L-cysteine + ADP + phosphate + H(+)</text>
        <dbReference type="Rhea" id="RHEA:13285"/>
        <dbReference type="ChEBI" id="CHEBI:15378"/>
        <dbReference type="ChEBI" id="CHEBI:29985"/>
        <dbReference type="ChEBI" id="CHEBI:30616"/>
        <dbReference type="ChEBI" id="CHEBI:35235"/>
        <dbReference type="ChEBI" id="CHEBI:43474"/>
        <dbReference type="ChEBI" id="CHEBI:58173"/>
        <dbReference type="ChEBI" id="CHEBI:456216"/>
        <dbReference type="EC" id="6.3.2.2"/>
    </reaction>
</comment>
<reference evidence="7" key="1">
    <citation type="journal article" date="2019" name="Int. J. Syst. Evol. Microbiol.">
        <title>The Global Catalogue of Microorganisms (GCM) 10K type strain sequencing project: providing services to taxonomists for standard genome sequencing and annotation.</title>
        <authorList>
            <consortium name="The Broad Institute Genomics Platform"/>
            <consortium name="The Broad Institute Genome Sequencing Center for Infectious Disease"/>
            <person name="Wu L."/>
            <person name="Ma J."/>
        </authorList>
    </citation>
    <scope>NUCLEOTIDE SEQUENCE [LARGE SCALE GENOMIC DNA]</scope>
    <source>
        <strain evidence="7">CGMCC 4.7455</strain>
    </source>
</reference>
<dbReference type="SUPFAM" id="SSF55931">
    <property type="entry name" value="Glutamine synthetase/guanido kinase"/>
    <property type="match status" value="1"/>
</dbReference>
<dbReference type="InterPro" id="IPR050141">
    <property type="entry name" value="GCL_type2/YbdK_subfam"/>
</dbReference>